<dbReference type="EMBL" id="VORU01000001">
    <property type="protein sequence ID" value="TXD70576.1"/>
    <property type="molecule type" value="Genomic_DNA"/>
</dbReference>
<sequence>MATKNATPPATAGNQQCNTSQLRGNQKCNTAQLRGNQKCNTARNCGQSTMQRGITTQATDNTM</sequence>
<evidence type="ECO:0000313" key="3">
    <source>
        <dbReference type="Proteomes" id="UP000321945"/>
    </source>
</evidence>
<keyword evidence="3" id="KW-1185">Reference proteome</keyword>
<reference evidence="2 3" key="1">
    <citation type="submission" date="2019-08" db="EMBL/GenBank/DDBJ databases">
        <title>Genome of Aequorivita lipolytica Y10-2 (type strain).</title>
        <authorList>
            <person name="Bowman J.P."/>
        </authorList>
    </citation>
    <scope>NUCLEOTIDE SEQUENCE [LARGE SCALE GENOMIC DNA]</scope>
    <source>
        <strain evidence="2 3">Y10-2</strain>
    </source>
</reference>
<proteinExistence type="predicted"/>
<gene>
    <name evidence="2" type="ORF">ESV24_00335</name>
</gene>
<name>A0A5C6YT57_9FLAO</name>
<dbReference type="AlphaFoldDB" id="A0A5C6YT57"/>
<dbReference type="RefSeq" id="WP_111813317.1">
    <property type="nucleotide sequence ID" value="NZ_CBCRZQ010000001.1"/>
</dbReference>
<accession>A0A5C6YT57</accession>
<evidence type="ECO:0000256" key="1">
    <source>
        <dbReference type="SAM" id="MobiDB-lite"/>
    </source>
</evidence>
<comment type="caution">
    <text evidence="2">The sequence shown here is derived from an EMBL/GenBank/DDBJ whole genome shotgun (WGS) entry which is preliminary data.</text>
</comment>
<evidence type="ECO:0000313" key="2">
    <source>
        <dbReference type="EMBL" id="TXD70576.1"/>
    </source>
</evidence>
<feature type="region of interest" description="Disordered" evidence="1">
    <location>
        <begin position="1"/>
        <end position="23"/>
    </location>
</feature>
<protein>
    <submittedName>
        <fullName evidence="2">Uncharacterized protein</fullName>
    </submittedName>
</protein>
<organism evidence="2 3">
    <name type="scientific">Aequorivita lipolytica</name>
    <dbReference type="NCBI Taxonomy" id="153267"/>
    <lineage>
        <taxon>Bacteria</taxon>
        <taxon>Pseudomonadati</taxon>
        <taxon>Bacteroidota</taxon>
        <taxon>Flavobacteriia</taxon>
        <taxon>Flavobacteriales</taxon>
        <taxon>Flavobacteriaceae</taxon>
        <taxon>Aequorivita</taxon>
    </lineage>
</organism>
<dbReference type="Proteomes" id="UP000321945">
    <property type="component" value="Unassembled WGS sequence"/>
</dbReference>